<comment type="caution">
    <text evidence="2">The sequence shown here is derived from an EMBL/GenBank/DDBJ whole genome shotgun (WGS) entry which is preliminary data.</text>
</comment>
<dbReference type="AlphaFoldDB" id="A0A8K0TH54"/>
<feature type="signal peptide" evidence="1">
    <location>
        <begin position="1"/>
        <end position="18"/>
    </location>
</feature>
<evidence type="ECO:0000256" key="1">
    <source>
        <dbReference type="SAM" id="SignalP"/>
    </source>
</evidence>
<dbReference type="PROSITE" id="PS51257">
    <property type="entry name" value="PROKAR_LIPOPROTEIN"/>
    <property type="match status" value="1"/>
</dbReference>
<name>A0A8K0TH54_9PEZI</name>
<keyword evidence="3" id="KW-1185">Reference proteome</keyword>
<dbReference type="OrthoDB" id="4860686at2759"/>
<gene>
    <name evidence="2" type="ORF">B0T11DRAFT_104598</name>
</gene>
<evidence type="ECO:0000313" key="2">
    <source>
        <dbReference type="EMBL" id="KAH7358485.1"/>
    </source>
</evidence>
<proteinExistence type="predicted"/>
<keyword evidence="1" id="KW-0732">Signal</keyword>
<protein>
    <recommendedName>
        <fullName evidence="4">Secreted protein</fullName>
    </recommendedName>
</protein>
<accession>A0A8K0TH54</accession>
<dbReference type="Proteomes" id="UP000813385">
    <property type="component" value="Unassembled WGS sequence"/>
</dbReference>
<organism evidence="2 3">
    <name type="scientific">Plectosphaerella cucumerina</name>
    <dbReference type="NCBI Taxonomy" id="40658"/>
    <lineage>
        <taxon>Eukaryota</taxon>
        <taxon>Fungi</taxon>
        <taxon>Dikarya</taxon>
        <taxon>Ascomycota</taxon>
        <taxon>Pezizomycotina</taxon>
        <taxon>Sordariomycetes</taxon>
        <taxon>Hypocreomycetidae</taxon>
        <taxon>Glomerellales</taxon>
        <taxon>Plectosphaerellaceae</taxon>
        <taxon>Plectosphaerella</taxon>
    </lineage>
</organism>
<evidence type="ECO:0008006" key="4">
    <source>
        <dbReference type="Google" id="ProtNLM"/>
    </source>
</evidence>
<dbReference type="EMBL" id="JAGPXD010000004">
    <property type="protein sequence ID" value="KAH7358485.1"/>
    <property type="molecule type" value="Genomic_DNA"/>
</dbReference>
<reference evidence="2" key="1">
    <citation type="journal article" date="2021" name="Nat. Commun.">
        <title>Genetic determinants of endophytism in the Arabidopsis root mycobiome.</title>
        <authorList>
            <person name="Mesny F."/>
            <person name="Miyauchi S."/>
            <person name="Thiergart T."/>
            <person name="Pickel B."/>
            <person name="Atanasova L."/>
            <person name="Karlsson M."/>
            <person name="Huettel B."/>
            <person name="Barry K.W."/>
            <person name="Haridas S."/>
            <person name="Chen C."/>
            <person name="Bauer D."/>
            <person name="Andreopoulos W."/>
            <person name="Pangilinan J."/>
            <person name="LaButti K."/>
            <person name="Riley R."/>
            <person name="Lipzen A."/>
            <person name="Clum A."/>
            <person name="Drula E."/>
            <person name="Henrissat B."/>
            <person name="Kohler A."/>
            <person name="Grigoriev I.V."/>
            <person name="Martin F.M."/>
            <person name="Hacquard S."/>
        </authorList>
    </citation>
    <scope>NUCLEOTIDE SEQUENCE</scope>
    <source>
        <strain evidence="2">MPI-CAGE-AT-0016</strain>
    </source>
</reference>
<feature type="chain" id="PRO_5035452223" description="Secreted protein" evidence="1">
    <location>
        <begin position="19"/>
        <end position="157"/>
    </location>
</feature>
<evidence type="ECO:0000313" key="3">
    <source>
        <dbReference type="Proteomes" id="UP000813385"/>
    </source>
</evidence>
<sequence length="157" mass="16950">MRISSVALSAILAATCAADSMTVTTGCTTSGSSCDSSDGRFYTDFGSYRVNANKGCRGTSVPHMVDFCVDWNAGRAHFRYNGQHKRCLIMKDKVNTICPHHARCHKTTWEEQPCGWRRDVIPEMDSHDELDGSAVLAMAAAAATATGTPNGEAEVDE</sequence>